<feature type="compositionally biased region" description="Basic residues" evidence="1">
    <location>
        <begin position="64"/>
        <end position="76"/>
    </location>
</feature>
<name>A0A6A6P232_9PEZI</name>
<feature type="compositionally biased region" description="Polar residues" evidence="1">
    <location>
        <begin position="30"/>
        <end position="44"/>
    </location>
</feature>
<reference evidence="2" key="1">
    <citation type="journal article" date="2020" name="Stud. Mycol.">
        <title>101 Dothideomycetes genomes: a test case for predicting lifestyles and emergence of pathogens.</title>
        <authorList>
            <person name="Haridas S."/>
            <person name="Albert R."/>
            <person name="Binder M."/>
            <person name="Bloem J."/>
            <person name="Labutti K."/>
            <person name="Salamov A."/>
            <person name="Andreopoulos B."/>
            <person name="Baker S."/>
            <person name="Barry K."/>
            <person name="Bills G."/>
            <person name="Bluhm B."/>
            <person name="Cannon C."/>
            <person name="Castanera R."/>
            <person name="Culley D."/>
            <person name="Daum C."/>
            <person name="Ezra D."/>
            <person name="Gonzalez J."/>
            <person name="Henrissat B."/>
            <person name="Kuo A."/>
            <person name="Liang C."/>
            <person name="Lipzen A."/>
            <person name="Lutzoni F."/>
            <person name="Magnuson J."/>
            <person name="Mondo S."/>
            <person name="Nolan M."/>
            <person name="Ohm R."/>
            <person name="Pangilinan J."/>
            <person name="Park H.-J."/>
            <person name="Ramirez L."/>
            <person name="Alfaro M."/>
            <person name="Sun H."/>
            <person name="Tritt A."/>
            <person name="Yoshinaga Y."/>
            <person name="Zwiers L.-H."/>
            <person name="Turgeon B."/>
            <person name="Goodwin S."/>
            <person name="Spatafora J."/>
            <person name="Crous P."/>
            <person name="Grigoriev I."/>
        </authorList>
    </citation>
    <scope>NUCLEOTIDE SEQUENCE</scope>
    <source>
        <strain evidence="2">ATCC 16933</strain>
    </source>
</reference>
<gene>
    <name evidence="2" type="ORF">BDY21DRAFT_371690</name>
</gene>
<evidence type="ECO:0000256" key="1">
    <source>
        <dbReference type="SAM" id="MobiDB-lite"/>
    </source>
</evidence>
<sequence length="421" mass="45060">MDTPPMNRKDSGFEDDATPEPGDAVRRSQSDLPVSSQERTLSSDSENKVDSPPPGETPKDAKAVSRKKHCHRRHSKATSQSPSQRKKSSSSRKESHHSSSREASSTRPVLPSGASTKSNRSARSARSPRPSLTGCRSTTTATGSTNASSTGGCRRRRSTGPQPLTAQDIDDAFALHQRACSLFSPLSRSNSSAAATPTPVASPLAADDGDWAALGTATSPPDSLLRGPSRPSYQQTAAHHYHYHHHHHHHQSHARPRARPSYRSSDSLTPIPPTPEPLDADSNKAFPVAVPVPGPGPGVELGLEAVGATVMHWTSPSTRAREYAEIDRLGAGWRGWWRRVAPAWCFRGGEGARRMGFYEGKEGGDGGVGDDGASVRRYRLELEDGEDEVEGEGEGEVKGEGGDGKGRGVMGRWVRVLGSRG</sequence>
<protein>
    <submittedName>
        <fullName evidence="2">Uncharacterized protein</fullName>
    </submittedName>
</protein>
<dbReference type="AlphaFoldDB" id="A0A6A6P232"/>
<evidence type="ECO:0000313" key="3">
    <source>
        <dbReference type="Proteomes" id="UP000799766"/>
    </source>
</evidence>
<feature type="region of interest" description="Disordered" evidence="1">
    <location>
        <begin position="382"/>
        <end position="409"/>
    </location>
</feature>
<feature type="compositionally biased region" description="Low complexity" evidence="1">
    <location>
        <begin position="121"/>
        <end position="152"/>
    </location>
</feature>
<feature type="region of interest" description="Disordered" evidence="1">
    <location>
        <begin position="1"/>
        <end position="169"/>
    </location>
</feature>
<dbReference type="Proteomes" id="UP000799766">
    <property type="component" value="Unassembled WGS sequence"/>
</dbReference>
<feature type="compositionally biased region" description="Basic and acidic residues" evidence="1">
    <location>
        <begin position="91"/>
        <end position="100"/>
    </location>
</feature>
<feature type="compositionally biased region" description="Acidic residues" evidence="1">
    <location>
        <begin position="383"/>
        <end position="394"/>
    </location>
</feature>
<keyword evidence="3" id="KW-1185">Reference proteome</keyword>
<dbReference type="OrthoDB" id="5366332at2759"/>
<proteinExistence type="predicted"/>
<dbReference type="EMBL" id="MU001680">
    <property type="protein sequence ID" value="KAF2457503.1"/>
    <property type="molecule type" value="Genomic_DNA"/>
</dbReference>
<organism evidence="2 3">
    <name type="scientific">Lineolata rhizophorae</name>
    <dbReference type="NCBI Taxonomy" id="578093"/>
    <lineage>
        <taxon>Eukaryota</taxon>
        <taxon>Fungi</taxon>
        <taxon>Dikarya</taxon>
        <taxon>Ascomycota</taxon>
        <taxon>Pezizomycotina</taxon>
        <taxon>Dothideomycetes</taxon>
        <taxon>Dothideomycetes incertae sedis</taxon>
        <taxon>Lineolatales</taxon>
        <taxon>Lineolataceae</taxon>
        <taxon>Lineolata</taxon>
    </lineage>
</organism>
<accession>A0A6A6P232</accession>
<feature type="compositionally biased region" description="Basic and acidic residues" evidence="1">
    <location>
        <begin position="395"/>
        <end position="406"/>
    </location>
</feature>
<evidence type="ECO:0000313" key="2">
    <source>
        <dbReference type="EMBL" id="KAF2457503.1"/>
    </source>
</evidence>
<feature type="region of interest" description="Disordered" evidence="1">
    <location>
        <begin position="211"/>
        <end position="286"/>
    </location>
</feature>
<feature type="compositionally biased region" description="Basic residues" evidence="1">
    <location>
        <begin position="239"/>
        <end position="260"/>
    </location>
</feature>